<accession>A0A0C9UVH5</accession>
<dbReference type="EMBL" id="KN837288">
    <property type="protein sequence ID" value="KIJ29200.1"/>
    <property type="molecule type" value="Genomic_DNA"/>
</dbReference>
<protein>
    <submittedName>
        <fullName evidence="1">Uncharacterized protein</fullName>
    </submittedName>
</protein>
<proteinExistence type="predicted"/>
<reference evidence="1 2" key="1">
    <citation type="submission" date="2014-06" db="EMBL/GenBank/DDBJ databases">
        <title>Evolutionary Origins and Diversification of the Mycorrhizal Mutualists.</title>
        <authorList>
            <consortium name="DOE Joint Genome Institute"/>
            <consortium name="Mycorrhizal Genomics Consortium"/>
            <person name="Kohler A."/>
            <person name="Kuo A."/>
            <person name="Nagy L.G."/>
            <person name="Floudas D."/>
            <person name="Copeland A."/>
            <person name="Barry K.W."/>
            <person name="Cichocki N."/>
            <person name="Veneault-Fourrey C."/>
            <person name="LaButti K."/>
            <person name="Lindquist E.A."/>
            <person name="Lipzen A."/>
            <person name="Lundell T."/>
            <person name="Morin E."/>
            <person name="Murat C."/>
            <person name="Riley R."/>
            <person name="Ohm R."/>
            <person name="Sun H."/>
            <person name="Tunlid A."/>
            <person name="Henrissat B."/>
            <person name="Grigoriev I.V."/>
            <person name="Hibbett D.S."/>
            <person name="Martin F."/>
        </authorList>
    </citation>
    <scope>NUCLEOTIDE SEQUENCE [LARGE SCALE GENOMIC DNA]</scope>
    <source>
        <strain evidence="1 2">SS14</strain>
    </source>
</reference>
<dbReference type="OrthoDB" id="3236156at2759"/>
<evidence type="ECO:0000313" key="1">
    <source>
        <dbReference type="EMBL" id="KIJ29200.1"/>
    </source>
</evidence>
<keyword evidence="2" id="KW-1185">Reference proteome</keyword>
<gene>
    <name evidence="1" type="ORF">M422DRAFT_188816</name>
</gene>
<evidence type="ECO:0000313" key="2">
    <source>
        <dbReference type="Proteomes" id="UP000054279"/>
    </source>
</evidence>
<dbReference type="Proteomes" id="UP000054279">
    <property type="component" value="Unassembled WGS sequence"/>
</dbReference>
<dbReference type="HOGENOM" id="CLU_006824_0_0_1"/>
<dbReference type="AlphaFoldDB" id="A0A0C9UVH5"/>
<name>A0A0C9UVH5_SPHS4</name>
<organism evidence="1 2">
    <name type="scientific">Sphaerobolus stellatus (strain SS14)</name>
    <dbReference type="NCBI Taxonomy" id="990650"/>
    <lineage>
        <taxon>Eukaryota</taxon>
        <taxon>Fungi</taxon>
        <taxon>Dikarya</taxon>
        <taxon>Basidiomycota</taxon>
        <taxon>Agaricomycotina</taxon>
        <taxon>Agaricomycetes</taxon>
        <taxon>Phallomycetidae</taxon>
        <taxon>Geastrales</taxon>
        <taxon>Sphaerobolaceae</taxon>
        <taxon>Sphaerobolus</taxon>
    </lineage>
</organism>
<sequence>MRRVTKLQKQTHALKARISRFPKQRAQAVGKAIIINASKAIFSMKNSGIITNDVRALIRDLVANGVTPERVFPVLKLVTDACGVEIAGSISARTVSRVVIEGGIADDLQVVDAVQKAAGITYSGDGTTIRGIAHESRTVNIMDNDGERTRLSLGVHSAVNHTAETQLLGLQSQLHDIFATYNSSLEKGEAPMDPRTFAKKLSGANTDHAADQKKLARLLEIWKIGSDRELRGQESLLSRSPEELLPILMQATTRTVERAGGCALWDSLSESEKVESHNKSYHEICEELGEMEFQKLPTFERELASFFAWAGCCMHKELNTVKGGYSEVTKFWGKNDIDGPITLPNKDAAAAVAGGVEPAKSVQGGAVKATSLAGAVFNHKDDKKGEQDSLRCAFEAEFGFSLNFPDTSNTRYQSHCQAAAELLAHLDFYQDYFNIMKDRKEFRTLNHMEKNLQLALQDLPTISELCVLALFLLSISHPYMRTVRGEGFENLNVLDMGPTHKRVEAHMEKILANPMILLASDANFEEATLNGKPWIRPEVMYVIWKLKPTLPHLKGLTVAFFTGALETWRRFTAEYAPGGLIATASPRLRALAWMPTTNDINEGALGSRRVIKRSYPKAAELTLNAQQRYRWNKTGKFIKSLPESKLIFLRKRARYLQSLKIQKNLRIAQAEYDKSVVIRKHVQDAVKLDKRQKAAEILSKVQPIISLEVFGDSSLKNADLDLQLLWHRQFNSGLAKKTELKNKALKQGELKRAIEQLNLREDRDDILAQYVLSG</sequence>